<comment type="caution">
    <text evidence="1">The sequence shown here is derived from an EMBL/GenBank/DDBJ whole genome shotgun (WGS) entry which is preliminary data.</text>
</comment>
<dbReference type="Proteomes" id="UP001159363">
    <property type="component" value="Chromosome 1"/>
</dbReference>
<evidence type="ECO:0000313" key="2">
    <source>
        <dbReference type="Proteomes" id="UP001159363"/>
    </source>
</evidence>
<sequence>MKRRILLEHRFQKTYKGSSMESKVPQKNEWVHDSIKSGKKFLKTKLSAGKTMRGILTDKTINQLTEY</sequence>
<reference evidence="1 2" key="1">
    <citation type="submission" date="2023-02" db="EMBL/GenBank/DDBJ databases">
        <title>LHISI_Scaffold_Assembly.</title>
        <authorList>
            <person name="Stuart O.P."/>
            <person name="Cleave R."/>
            <person name="Magrath M.J.L."/>
            <person name="Mikheyev A.S."/>
        </authorList>
    </citation>
    <scope>NUCLEOTIDE SEQUENCE [LARGE SCALE GENOMIC DNA]</scope>
    <source>
        <strain evidence="1">Daus_M_001</strain>
        <tissue evidence="1">Leg muscle</tissue>
    </source>
</reference>
<organism evidence="1 2">
    <name type="scientific">Dryococelus australis</name>
    <dbReference type="NCBI Taxonomy" id="614101"/>
    <lineage>
        <taxon>Eukaryota</taxon>
        <taxon>Metazoa</taxon>
        <taxon>Ecdysozoa</taxon>
        <taxon>Arthropoda</taxon>
        <taxon>Hexapoda</taxon>
        <taxon>Insecta</taxon>
        <taxon>Pterygota</taxon>
        <taxon>Neoptera</taxon>
        <taxon>Polyneoptera</taxon>
        <taxon>Phasmatodea</taxon>
        <taxon>Verophasmatodea</taxon>
        <taxon>Anareolatae</taxon>
        <taxon>Phasmatidae</taxon>
        <taxon>Eurycanthinae</taxon>
        <taxon>Dryococelus</taxon>
    </lineage>
</organism>
<dbReference type="EMBL" id="JARBHB010000001">
    <property type="protein sequence ID" value="KAJ8897138.1"/>
    <property type="molecule type" value="Genomic_DNA"/>
</dbReference>
<protein>
    <submittedName>
        <fullName evidence="1">Uncharacterized protein</fullName>
    </submittedName>
</protein>
<proteinExistence type="predicted"/>
<accession>A0ABQ9IKA9</accession>
<keyword evidence="2" id="KW-1185">Reference proteome</keyword>
<gene>
    <name evidence="1" type="ORF">PR048_002484</name>
</gene>
<name>A0ABQ9IKA9_9NEOP</name>
<evidence type="ECO:0000313" key="1">
    <source>
        <dbReference type="EMBL" id="KAJ8897138.1"/>
    </source>
</evidence>